<sequence>MGVMTAHAADYRWFAERYDVLNEAYCLTLVEGLSPEDLLDRIGAKPLHRVTGVAALLEAADEFEDGGFQDVLDDDDDDDRLFIAATEVGGWALAVEHYGHLGISVPVMEALSRGTRLVSHFRNINAVDHFYWQEDGRTRLHFEPLFAFGRDGSDADATAAMMEQAGFDLREDDDCDSALHTEAAFALAEHLTGVRLTPELLDGAAFLCGAAPEPRT</sequence>
<protein>
    <submittedName>
        <fullName evidence="1">Uncharacterized protein</fullName>
    </submittedName>
</protein>
<organism evidence="1 2">
    <name type="scientific">Kitasatospora cystarginea</name>
    <dbReference type="NCBI Taxonomy" id="58350"/>
    <lineage>
        <taxon>Bacteria</taxon>
        <taxon>Bacillati</taxon>
        <taxon>Actinomycetota</taxon>
        <taxon>Actinomycetes</taxon>
        <taxon>Kitasatosporales</taxon>
        <taxon>Streptomycetaceae</taxon>
        <taxon>Kitasatospora</taxon>
    </lineage>
</organism>
<dbReference type="InterPro" id="IPR045592">
    <property type="entry name" value="DUF6461"/>
</dbReference>
<name>A0ABN3EJA9_9ACTN</name>
<comment type="caution">
    <text evidence="1">The sequence shown here is derived from an EMBL/GenBank/DDBJ whole genome shotgun (WGS) entry which is preliminary data.</text>
</comment>
<dbReference type="EMBL" id="BAAATR010000026">
    <property type="protein sequence ID" value="GAA2260928.1"/>
    <property type="molecule type" value="Genomic_DNA"/>
</dbReference>
<dbReference type="Proteomes" id="UP001500305">
    <property type="component" value="Unassembled WGS sequence"/>
</dbReference>
<evidence type="ECO:0000313" key="2">
    <source>
        <dbReference type="Proteomes" id="UP001500305"/>
    </source>
</evidence>
<dbReference type="Pfam" id="PF20062">
    <property type="entry name" value="DUF6461"/>
    <property type="match status" value="1"/>
</dbReference>
<evidence type="ECO:0000313" key="1">
    <source>
        <dbReference type="EMBL" id="GAA2260928.1"/>
    </source>
</evidence>
<proteinExistence type="predicted"/>
<keyword evidence="2" id="KW-1185">Reference proteome</keyword>
<reference evidence="1 2" key="1">
    <citation type="journal article" date="2019" name="Int. J. Syst. Evol. Microbiol.">
        <title>The Global Catalogue of Microorganisms (GCM) 10K type strain sequencing project: providing services to taxonomists for standard genome sequencing and annotation.</title>
        <authorList>
            <consortium name="The Broad Institute Genomics Platform"/>
            <consortium name="The Broad Institute Genome Sequencing Center for Infectious Disease"/>
            <person name="Wu L."/>
            <person name="Ma J."/>
        </authorList>
    </citation>
    <scope>NUCLEOTIDE SEQUENCE [LARGE SCALE GENOMIC DNA]</scope>
    <source>
        <strain evidence="1 2">JCM 7356</strain>
    </source>
</reference>
<gene>
    <name evidence="1" type="ORF">GCM10010430_51310</name>
</gene>
<accession>A0ABN3EJA9</accession>